<feature type="region of interest" description="Disordered" evidence="2">
    <location>
        <begin position="1"/>
        <end position="29"/>
    </location>
</feature>
<evidence type="ECO:0000256" key="1">
    <source>
        <dbReference type="SAM" id="Coils"/>
    </source>
</evidence>
<feature type="coiled-coil region" evidence="1">
    <location>
        <begin position="155"/>
        <end position="224"/>
    </location>
</feature>
<accession>A0A1R2C010</accession>
<gene>
    <name evidence="3" type="ORF">SteCoe_16997</name>
</gene>
<comment type="caution">
    <text evidence="3">The sequence shown here is derived from an EMBL/GenBank/DDBJ whole genome shotgun (WGS) entry which is preliminary data.</text>
</comment>
<evidence type="ECO:0000256" key="2">
    <source>
        <dbReference type="SAM" id="MobiDB-lite"/>
    </source>
</evidence>
<reference evidence="3 4" key="1">
    <citation type="submission" date="2016-11" db="EMBL/GenBank/DDBJ databases">
        <title>The macronuclear genome of Stentor coeruleus: a giant cell with tiny introns.</title>
        <authorList>
            <person name="Slabodnick M."/>
            <person name="Ruby J.G."/>
            <person name="Reiff S.B."/>
            <person name="Swart E.C."/>
            <person name="Gosai S."/>
            <person name="Prabakaran S."/>
            <person name="Witkowska E."/>
            <person name="Larue G.E."/>
            <person name="Fisher S."/>
            <person name="Freeman R.M."/>
            <person name="Gunawardena J."/>
            <person name="Chu W."/>
            <person name="Stover N.A."/>
            <person name="Gregory B.D."/>
            <person name="Nowacki M."/>
            <person name="Derisi J."/>
            <person name="Roy S.W."/>
            <person name="Marshall W.F."/>
            <person name="Sood P."/>
        </authorList>
    </citation>
    <scope>NUCLEOTIDE SEQUENCE [LARGE SCALE GENOMIC DNA]</scope>
    <source>
        <strain evidence="3">WM001</strain>
    </source>
</reference>
<dbReference type="Proteomes" id="UP000187209">
    <property type="component" value="Unassembled WGS sequence"/>
</dbReference>
<organism evidence="3 4">
    <name type="scientific">Stentor coeruleus</name>
    <dbReference type="NCBI Taxonomy" id="5963"/>
    <lineage>
        <taxon>Eukaryota</taxon>
        <taxon>Sar</taxon>
        <taxon>Alveolata</taxon>
        <taxon>Ciliophora</taxon>
        <taxon>Postciliodesmatophora</taxon>
        <taxon>Heterotrichea</taxon>
        <taxon>Heterotrichida</taxon>
        <taxon>Stentoridae</taxon>
        <taxon>Stentor</taxon>
    </lineage>
</organism>
<protein>
    <recommendedName>
        <fullName evidence="5">RING-type domain-containing protein</fullName>
    </recommendedName>
</protein>
<evidence type="ECO:0008006" key="5">
    <source>
        <dbReference type="Google" id="ProtNLM"/>
    </source>
</evidence>
<name>A0A1R2C010_9CILI</name>
<evidence type="ECO:0000313" key="4">
    <source>
        <dbReference type="Proteomes" id="UP000187209"/>
    </source>
</evidence>
<proteinExistence type="predicted"/>
<sequence length="558" mass="65895">MSKPKHIHEEYKLLPSIKKSPKSTVSSPKQFFKKSISPYTALQATQDFKQSSMSLSPDEFHHHKLDDQIYINRKPKRKDQSSYSKIHIEIPQLVNLDQDSVRKNVDEDSRNGNPKDYMQDTISSNHKKNILLKNEEFVEFRRESLNRIKNKDYEIQDARRKSEEFTHQLQILLNENIEAKNRNKLLEEELNKTQNIITEMEKNISQYQASLKKSAENISEKQNEVMFKQSEVEEISELFRRSEEKRKIAIEYNNSLESSISNLQKQFLTFKKKSEDLQKELDLKNSMVEEKDFHLKTLQEKASKLEEIFHLDKEKLSLTKLELEKTKSDHQDLLLNANRQISKLEEQNSKLQNQLKDIKESSQIPTITFFKRSESLKEQKNIDEIDKNEVTRWHSRYHAAEQELLQAKEQLEKSNKNENYLKTQMCEKNHIIKQMEGMILSTENYSRSLESSPNPNPHKSFNELYHLSEIMLERIKCIEDFLRCETCFKISQKNYVCFPCGHICCDTCNDALEEICGKCASRVTGVTFTELIYKVLNSIRYLEDDLKSVRKFMDFPSF</sequence>
<keyword evidence="4" id="KW-1185">Reference proteome</keyword>
<dbReference type="EMBL" id="MPUH01000344">
    <property type="protein sequence ID" value="OMJ82336.1"/>
    <property type="molecule type" value="Genomic_DNA"/>
</dbReference>
<evidence type="ECO:0000313" key="3">
    <source>
        <dbReference type="EMBL" id="OMJ82336.1"/>
    </source>
</evidence>
<keyword evidence="1" id="KW-0175">Coiled coil</keyword>
<feature type="coiled-coil region" evidence="1">
    <location>
        <begin position="327"/>
        <end position="364"/>
    </location>
</feature>
<feature type="compositionally biased region" description="Low complexity" evidence="2">
    <location>
        <begin position="13"/>
        <end position="29"/>
    </location>
</feature>
<dbReference type="AlphaFoldDB" id="A0A1R2C010"/>